<organism evidence="1 2">
    <name type="scientific">Phakopsora pachyrhizi</name>
    <name type="common">Asian soybean rust disease fungus</name>
    <dbReference type="NCBI Taxonomy" id="170000"/>
    <lineage>
        <taxon>Eukaryota</taxon>
        <taxon>Fungi</taxon>
        <taxon>Dikarya</taxon>
        <taxon>Basidiomycota</taxon>
        <taxon>Pucciniomycotina</taxon>
        <taxon>Pucciniomycetes</taxon>
        <taxon>Pucciniales</taxon>
        <taxon>Phakopsoraceae</taxon>
        <taxon>Phakopsora</taxon>
    </lineage>
</organism>
<evidence type="ECO:0000313" key="2">
    <source>
        <dbReference type="Proteomes" id="UP001153365"/>
    </source>
</evidence>
<gene>
    <name evidence="1" type="ORF">PPACK8108_LOCUS5864</name>
</gene>
<name>A0AAV0ARB6_PHAPC</name>
<accession>A0AAV0ARB6</accession>
<comment type="caution">
    <text evidence="1">The sequence shown here is derived from an EMBL/GenBank/DDBJ whole genome shotgun (WGS) entry which is preliminary data.</text>
</comment>
<dbReference type="Proteomes" id="UP001153365">
    <property type="component" value="Unassembled WGS sequence"/>
</dbReference>
<dbReference type="AlphaFoldDB" id="A0AAV0ARB6"/>
<reference evidence="1" key="1">
    <citation type="submission" date="2022-06" db="EMBL/GenBank/DDBJ databases">
        <authorList>
            <consortium name="SYNGENTA / RWTH Aachen University"/>
        </authorList>
    </citation>
    <scope>NUCLEOTIDE SEQUENCE</scope>
</reference>
<protein>
    <submittedName>
        <fullName evidence="1">Expressed protein</fullName>
    </submittedName>
</protein>
<evidence type="ECO:0000313" key="1">
    <source>
        <dbReference type="EMBL" id="CAH7671102.1"/>
    </source>
</evidence>
<keyword evidence="2" id="KW-1185">Reference proteome</keyword>
<proteinExistence type="predicted"/>
<dbReference type="EMBL" id="CALTRL010001137">
    <property type="protein sequence ID" value="CAH7671102.1"/>
    <property type="molecule type" value="Genomic_DNA"/>
</dbReference>
<sequence length="447" mass="52043">MITGSSTEVVLWDLTTEPICLGCFGRRMVPRNPYSPLMVRLETINNLCEQPRKLIAEFEDHSIASWDLRDIIPQHHHQQQQQQQVKKLRTTQPEVISGDRSKTGWAFSCCDDMAHRYQIDSEGTIRNLDSQADLANLLEPVELFVCLNCNHQTDESWFKFCKTEKILITKSSGKNELSLITKEQLILFDVNKSRSNSSGLMRRNSRIESRFHDEDMKESCGSIKSLTLDMIQRILSIASSNKNFKSPVVYRDEEEGVDDSRLVNEYFNGLSKPNPTEFLKKFRFEWKLEEPKFQFSLETLLTIFRGTKRYTDDLLIDRLSPILYSFLNIFQSAPTEQRSKRQQATPYESYHQEVDLTNINDDGDDETELEIYIVCNKLLNNENGRIFLEEDRWKAFVEDIERCLLDEPSGRKILKLFDDLKISFGKDVLYSLTYGFFMGFTTPKTFA</sequence>